<dbReference type="EMBL" id="JAVDTI010000003">
    <property type="protein sequence ID" value="MDR6805962.1"/>
    <property type="molecule type" value="Genomic_DNA"/>
</dbReference>
<protein>
    <submittedName>
        <fullName evidence="1">Uncharacterized protein</fullName>
    </submittedName>
</protein>
<sequence>MDEKNYTGAIPGQQKGDVITAESTCTFVGPEEAIGFFNLAKSRLLHVNGWQERAGKALARFTLTDADGHPVPGAAREGLLICVDIPGPGGEQAGGYDWVKIEEIKEADSGDVQSVALRVRPVAAPHSSDAEPTHFYAQTSTSTFTVTREHARVTAAVYDRNIEPNTETGSLIDKVRNAIVGFFAEKAFSKLQWQSLTDGLMELS</sequence>
<reference evidence="1 2" key="1">
    <citation type="submission" date="2023-07" db="EMBL/GenBank/DDBJ databases">
        <title>Sorghum-associated microbial communities from plants grown in Nebraska, USA.</title>
        <authorList>
            <person name="Schachtman D."/>
        </authorList>
    </citation>
    <scope>NUCLEOTIDE SEQUENCE [LARGE SCALE GENOMIC DNA]</scope>
    <source>
        <strain evidence="1 2">BE57</strain>
    </source>
</reference>
<gene>
    <name evidence="1" type="ORF">J2W84_003010</name>
</gene>
<name>A0ABU1QXS7_9BACT</name>
<evidence type="ECO:0000313" key="1">
    <source>
        <dbReference type="EMBL" id="MDR6805962.1"/>
    </source>
</evidence>
<proteinExistence type="predicted"/>
<evidence type="ECO:0000313" key="2">
    <source>
        <dbReference type="Proteomes" id="UP001264980"/>
    </source>
</evidence>
<accession>A0ABU1QXS7</accession>
<comment type="caution">
    <text evidence="1">The sequence shown here is derived from an EMBL/GenBank/DDBJ whole genome shotgun (WGS) entry which is preliminary data.</text>
</comment>
<organism evidence="1 2">
    <name type="scientific">Dyadobacter fermentans</name>
    <dbReference type="NCBI Taxonomy" id="94254"/>
    <lineage>
        <taxon>Bacteria</taxon>
        <taxon>Pseudomonadati</taxon>
        <taxon>Bacteroidota</taxon>
        <taxon>Cytophagia</taxon>
        <taxon>Cytophagales</taxon>
        <taxon>Spirosomataceae</taxon>
        <taxon>Dyadobacter</taxon>
    </lineage>
</organism>
<dbReference type="RefSeq" id="WP_309984342.1">
    <property type="nucleotide sequence ID" value="NZ_JAVDTI010000003.1"/>
</dbReference>
<keyword evidence="2" id="KW-1185">Reference proteome</keyword>
<dbReference type="Proteomes" id="UP001264980">
    <property type="component" value="Unassembled WGS sequence"/>
</dbReference>